<keyword evidence="11" id="KW-1185">Reference proteome</keyword>
<dbReference type="PANTHER" id="PTHR48111:SF4">
    <property type="entry name" value="DNA-BINDING DUAL TRANSCRIPTIONAL REGULATOR OMPR"/>
    <property type="match status" value="1"/>
</dbReference>
<dbReference type="GO" id="GO:0032993">
    <property type="term" value="C:protein-DNA complex"/>
    <property type="evidence" value="ECO:0007669"/>
    <property type="project" value="TreeGrafter"/>
</dbReference>
<evidence type="ECO:0000256" key="4">
    <source>
        <dbReference type="ARBA" id="ARBA00023125"/>
    </source>
</evidence>
<keyword evidence="2" id="KW-0902">Two-component regulatory system</keyword>
<dbReference type="Pfam" id="PF00486">
    <property type="entry name" value="Trans_reg_C"/>
    <property type="match status" value="1"/>
</dbReference>
<dbReference type="GO" id="GO:0005829">
    <property type="term" value="C:cytosol"/>
    <property type="evidence" value="ECO:0007669"/>
    <property type="project" value="TreeGrafter"/>
</dbReference>
<dbReference type="FunFam" id="1.10.10.10:FF:000018">
    <property type="entry name" value="DNA-binding response regulator ResD"/>
    <property type="match status" value="1"/>
</dbReference>
<keyword evidence="1 6" id="KW-0597">Phosphoprotein</keyword>
<protein>
    <submittedName>
        <fullName evidence="10">Sensory transduction protein regX3</fullName>
    </submittedName>
</protein>
<dbReference type="EMBL" id="LN890655">
    <property type="protein sequence ID" value="CUS04914.2"/>
    <property type="molecule type" value="Genomic_DNA"/>
</dbReference>
<accession>A0A160T4W4</accession>
<feature type="DNA-binding region" description="OmpR/PhoB-type" evidence="7">
    <location>
        <begin position="128"/>
        <end position="224"/>
    </location>
</feature>
<dbReference type="InterPro" id="IPR001867">
    <property type="entry name" value="OmpR/PhoB-type_DNA-bd"/>
</dbReference>
<evidence type="ECO:0000259" key="8">
    <source>
        <dbReference type="PROSITE" id="PS50110"/>
    </source>
</evidence>
<dbReference type="SMART" id="SM00448">
    <property type="entry name" value="REC"/>
    <property type="match status" value="1"/>
</dbReference>
<dbReference type="AlphaFoldDB" id="A0A160T4W4"/>
<dbReference type="Gene3D" id="3.40.50.2300">
    <property type="match status" value="1"/>
</dbReference>
<keyword evidence="4 7" id="KW-0238">DNA-binding</keyword>
<evidence type="ECO:0000256" key="2">
    <source>
        <dbReference type="ARBA" id="ARBA00023012"/>
    </source>
</evidence>
<sequence>MSDTILIADDEASIRDLARLYLEKEGFRVQTVENGALALAQARRDPPTLLILDLMMPEMDGWEVCRRLRAESNLPILILTARDQDIDKIVGLEMGADDYLTKPFNPRELVARVRAILRRTSGGRPGPDKPRQLGRVIIDPASREVLVDGEAIILRAREFDLLLTLADHANQVLSRDQLLDQAWGYEYHGQTRTVDVHVAQLRDRLADSGVEIETVWGRGYKLTQVATLGHNAS</sequence>
<feature type="domain" description="OmpR/PhoB-type" evidence="9">
    <location>
        <begin position="128"/>
        <end position="224"/>
    </location>
</feature>
<evidence type="ECO:0000256" key="1">
    <source>
        <dbReference type="ARBA" id="ARBA00022553"/>
    </source>
</evidence>
<gene>
    <name evidence="10" type="primary">regX</name>
    <name evidence="10" type="ORF">CFX0092_A3036</name>
</gene>
<feature type="domain" description="Response regulatory" evidence="8">
    <location>
        <begin position="4"/>
        <end position="117"/>
    </location>
</feature>
<evidence type="ECO:0000256" key="7">
    <source>
        <dbReference type="PROSITE-ProRule" id="PRU01091"/>
    </source>
</evidence>
<dbReference type="Gene3D" id="6.10.250.690">
    <property type="match status" value="1"/>
</dbReference>
<dbReference type="GO" id="GO:0006355">
    <property type="term" value="P:regulation of DNA-templated transcription"/>
    <property type="evidence" value="ECO:0007669"/>
    <property type="project" value="InterPro"/>
</dbReference>
<evidence type="ECO:0000313" key="11">
    <source>
        <dbReference type="Proteomes" id="UP000215027"/>
    </source>
</evidence>
<reference evidence="10" key="1">
    <citation type="submission" date="2016-01" db="EMBL/GenBank/DDBJ databases">
        <authorList>
            <person name="Mcilroy J.S."/>
            <person name="Karst M S."/>
            <person name="Albertsen M."/>
        </authorList>
    </citation>
    <scope>NUCLEOTIDE SEQUENCE</scope>
    <source>
        <strain evidence="10">Cfx-K</strain>
    </source>
</reference>
<dbReference type="InterPro" id="IPR036388">
    <property type="entry name" value="WH-like_DNA-bd_sf"/>
</dbReference>
<evidence type="ECO:0000313" key="10">
    <source>
        <dbReference type="EMBL" id="CUS04914.2"/>
    </source>
</evidence>
<dbReference type="Pfam" id="PF00072">
    <property type="entry name" value="Response_reg"/>
    <property type="match status" value="1"/>
</dbReference>
<evidence type="ECO:0000256" key="5">
    <source>
        <dbReference type="ARBA" id="ARBA00023163"/>
    </source>
</evidence>
<dbReference type="InterPro" id="IPR039420">
    <property type="entry name" value="WalR-like"/>
</dbReference>
<feature type="modified residue" description="4-aspartylphosphate" evidence="6">
    <location>
        <position position="53"/>
    </location>
</feature>
<dbReference type="GO" id="GO:0000156">
    <property type="term" value="F:phosphorelay response regulator activity"/>
    <property type="evidence" value="ECO:0007669"/>
    <property type="project" value="TreeGrafter"/>
</dbReference>
<dbReference type="Proteomes" id="UP000215027">
    <property type="component" value="Chromosome I"/>
</dbReference>
<dbReference type="OrthoDB" id="9790454at2"/>
<dbReference type="CDD" id="cd00383">
    <property type="entry name" value="trans_reg_C"/>
    <property type="match status" value="1"/>
</dbReference>
<dbReference type="RefSeq" id="WP_095044188.1">
    <property type="nucleotide sequence ID" value="NZ_LN890655.1"/>
</dbReference>
<dbReference type="SUPFAM" id="SSF52172">
    <property type="entry name" value="CheY-like"/>
    <property type="match status" value="1"/>
</dbReference>
<dbReference type="GO" id="GO:0000976">
    <property type="term" value="F:transcription cis-regulatory region binding"/>
    <property type="evidence" value="ECO:0007669"/>
    <property type="project" value="TreeGrafter"/>
</dbReference>
<proteinExistence type="predicted"/>
<dbReference type="Gene3D" id="1.10.10.10">
    <property type="entry name" value="Winged helix-like DNA-binding domain superfamily/Winged helix DNA-binding domain"/>
    <property type="match status" value="1"/>
</dbReference>
<organism evidence="10 11">
    <name type="scientific">Candidatus Promineifilum breve</name>
    <dbReference type="NCBI Taxonomy" id="1806508"/>
    <lineage>
        <taxon>Bacteria</taxon>
        <taxon>Bacillati</taxon>
        <taxon>Chloroflexota</taxon>
        <taxon>Ardenticatenia</taxon>
        <taxon>Candidatus Promineifilales</taxon>
        <taxon>Candidatus Promineifilaceae</taxon>
        <taxon>Candidatus Promineifilum</taxon>
    </lineage>
</organism>
<dbReference type="SMART" id="SM00862">
    <property type="entry name" value="Trans_reg_C"/>
    <property type="match status" value="1"/>
</dbReference>
<evidence type="ECO:0000259" key="9">
    <source>
        <dbReference type="PROSITE" id="PS51755"/>
    </source>
</evidence>
<keyword evidence="5" id="KW-0804">Transcription</keyword>
<dbReference type="PANTHER" id="PTHR48111">
    <property type="entry name" value="REGULATOR OF RPOS"/>
    <property type="match status" value="1"/>
</dbReference>
<dbReference type="InterPro" id="IPR011006">
    <property type="entry name" value="CheY-like_superfamily"/>
</dbReference>
<dbReference type="PROSITE" id="PS50110">
    <property type="entry name" value="RESPONSE_REGULATORY"/>
    <property type="match status" value="1"/>
</dbReference>
<dbReference type="InterPro" id="IPR001789">
    <property type="entry name" value="Sig_transdc_resp-reg_receiver"/>
</dbReference>
<dbReference type="FunFam" id="3.40.50.2300:FF:000001">
    <property type="entry name" value="DNA-binding response regulator PhoB"/>
    <property type="match status" value="1"/>
</dbReference>
<dbReference type="InterPro" id="IPR016032">
    <property type="entry name" value="Sig_transdc_resp-reg_C-effctor"/>
</dbReference>
<dbReference type="KEGG" id="pbf:CFX0092_A3036"/>
<dbReference type="PROSITE" id="PS51755">
    <property type="entry name" value="OMPR_PHOB"/>
    <property type="match status" value="1"/>
</dbReference>
<evidence type="ECO:0000256" key="6">
    <source>
        <dbReference type="PROSITE-ProRule" id="PRU00169"/>
    </source>
</evidence>
<evidence type="ECO:0000256" key="3">
    <source>
        <dbReference type="ARBA" id="ARBA00023015"/>
    </source>
</evidence>
<name>A0A160T4W4_9CHLR</name>
<dbReference type="SUPFAM" id="SSF46894">
    <property type="entry name" value="C-terminal effector domain of the bipartite response regulators"/>
    <property type="match status" value="1"/>
</dbReference>
<keyword evidence="3" id="KW-0805">Transcription regulation</keyword>